<feature type="signal peptide" evidence="6">
    <location>
        <begin position="1"/>
        <end position="24"/>
    </location>
</feature>
<dbReference type="EMBL" id="BMCU01000001">
    <property type="protein sequence ID" value="GGF90760.1"/>
    <property type="molecule type" value="Genomic_DNA"/>
</dbReference>
<dbReference type="GO" id="GO:0019867">
    <property type="term" value="C:outer membrane"/>
    <property type="evidence" value="ECO:0007669"/>
    <property type="project" value="InterPro"/>
</dbReference>
<dbReference type="PANTHER" id="PTHR34820:SF4">
    <property type="entry name" value="INNER MEMBRANE PROTEIN YEBZ"/>
    <property type="match status" value="1"/>
</dbReference>
<dbReference type="Pfam" id="PF04234">
    <property type="entry name" value="CopC"/>
    <property type="match status" value="1"/>
</dbReference>
<dbReference type="InterPro" id="IPR014755">
    <property type="entry name" value="Cu-Rt/internalin_Ig-like"/>
</dbReference>
<dbReference type="SUPFAM" id="SSF81296">
    <property type="entry name" value="E set domains"/>
    <property type="match status" value="1"/>
</dbReference>
<gene>
    <name evidence="8" type="ORF">GCM10007304_00850</name>
</gene>
<dbReference type="Gene3D" id="2.60.40.1220">
    <property type="match status" value="1"/>
</dbReference>
<dbReference type="RefSeq" id="WP_229745705.1">
    <property type="nucleotide sequence ID" value="NZ_BMCU01000001.1"/>
</dbReference>
<keyword evidence="5" id="KW-0472">Membrane</keyword>
<protein>
    <submittedName>
        <fullName evidence="8">Copper resistance protein C</fullName>
    </submittedName>
</protein>
<dbReference type="GO" id="GO:0042597">
    <property type="term" value="C:periplasmic space"/>
    <property type="evidence" value="ECO:0007669"/>
    <property type="project" value="InterPro"/>
</dbReference>
<evidence type="ECO:0000256" key="2">
    <source>
        <dbReference type="ARBA" id="ARBA00022723"/>
    </source>
</evidence>
<keyword evidence="5" id="KW-0812">Transmembrane</keyword>
<dbReference type="PANTHER" id="PTHR34820">
    <property type="entry name" value="INNER MEMBRANE PROTEIN YEBZ"/>
    <property type="match status" value="1"/>
</dbReference>
<sequence>MKRLAALIVGVLAALTLSVGTASAHSVAVSSTPENASSVDTGPAQASVTFNEAIQSQFASLTVVGPDGNLWSRSDPTVSGATVSVDVGDLGPTGTYTIAYRVTSADGHPVSGTRTFDLTAAGSGTPGPAADADAASDSSAGGVPLWPFLVAAVVVFAGGLFFALRKKA</sequence>
<keyword evidence="9" id="KW-1185">Reference proteome</keyword>
<keyword evidence="5" id="KW-1133">Transmembrane helix</keyword>
<evidence type="ECO:0000256" key="6">
    <source>
        <dbReference type="SAM" id="SignalP"/>
    </source>
</evidence>
<evidence type="ECO:0000256" key="1">
    <source>
        <dbReference type="ARBA" id="ARBA00004196"/>
    </source>
</evidence>
<feature type="chain" id="PRO_5037056798" evidence="6">
    <location>
        <begin position="25"/>
        <end position="168"/>
    </location>
</feature>
<reference evidence="8" key="1">
    <citation type="journal article" date="2014" name="Int. J. Syst. Evol. Microbiol.">
        <title>Complete genome sequence of Corynebacterium casei LMG S-19264T (=DSM 44701T), isolated from a smear-ripened cheese.</title>
        <authorList>
            <consortium name="US DOE Joint Genome Institute (JGI-PGF)"/>
            <person name="Walter F."/>
            <person name="Albersmeier A."/>
            <person name="Kalinowski J."/>
            <person name="Ruckert C."/>
        </authorList>
    </citation>
    <scope>NUCLEOTIDE SEQUENCE</scope>
    <source>
        <strain evidence="8">CCM 7905</strain>
    </source>
</reference>
<reference evidence="8" key="2">
    <citation type="submission" date="2020-09" db="EMBL/GenBank/DDBJ databases">
        <authorList>
            <person name="Sun Q."/>
            <person name="Sedlacek I."/>
        </authorList>
    </citation>
    <scope>NUCLEOTIDE SEQUENCE</scope>
    <source>
        <strain evidence="8">CCM 7905</strain>
    </source>
</reference>
<dbReference type="InterPro" id="IPR014756">
    <property type="entry name" value="Ig_E-set"/>
</dbReference>
<name>A0A917CKR8_9NOCA</name>
<dbReference type="GO" id="GO:0006825">
    <property type="term" value="P:copper ion transport"/>
    <property type="evidence" value="ECO:0007669"/>
    <property type="project" value="InterPro"/>
</dbReference>
<dbReference type="GO" id="GO:0005507">
    <property type="term" value="F:copper ion binding"/>
    <property type="evidence" value="ECO:0007669"/>
    <property type="project" value="InterPro"/>
</dbReference>
<feature type="domain" description="CopC" evidence="7">
    <location>
        <begin position="25"/>
        <end position="117"/>
    </location>
</feature>
<keyword evidence="2" id="KW-0479">Metal-binding</keyword>
<organism evidence="8 9">
    <name type="scientific">Rhodococcoides trifolii</name>
    <dbReference type="NCBI Taxonomy" id="908250"/>
    <lineage>
        <taxon>Bacteria</taxon>
        <taxon>Bacillati</taxon>
        <taxon>Actinomycetota</taxon>
        <taxon>Actinomycetes</taxon>
        <taxon>Mycobacteriales</taxon>
        <taxon>Nocardiaceae</taxon>
        <taxon>Rhodococcoides</taxon>
    </lineage>
</organism>
<accession>A0A917CKR8</accession>
<dbReference type="InterPro" id="IPR007348">
    <property type="entry name" value="CopC_dom"/>
</dbReference>
<evidence type="ECO:0000256" key="3">
    <source>
        <dbReference type="ARBA" id="ARBA00022729"/>
    </source>
</evidence>
<dbReference type="GO" id="GO:0030313">
    <property type="term" value="C:cell envelope"/>
    <property type="evidence" value="ECO:0007669"/>
    <property type="project" value="UniProtKB-SubCell"/>
</dbReference>
<proteinExistence type="predicted"/>
<feature type="transmembrane region" description="Helical" evidence="5">
    <location>
        <begin position="145"/>
        <end position="164"/>
    </location>
</feature>
<comment type="subcellular location">
    <subcellularLocation>
        <location evidence="1">Cell envelope</location>
    </subcellularLocation>
</comment>
<evidence type="ECO:0000256" key="5">
    <source>
        <dbReference type="SAM" id="Phobius"/>
    </source>
</evidence>
<evidence type="ECO:0000259" key="7">
    <source>
        <dbReference type="Pfam" id="PF04234"/>
    </source>
</evidence>
<keyword evidence="4" id="KW-0186">Copper</keyword>
<evidence type="ECO:0000313" key="8">
    <source>
        <dbReference type="EMBL" id="GGF90760.1"/>
    </source>
</evidence>
<dbReference type="AlphaFoldDB" id="A0A917CKR8"/>
<evidence type="ECO:0000256" key="4">
    <source>
        <dbReference type="ARBA" id="ARBA00023008"/>
    </source>
</evidence>
<dbReference type="InterPro" id="IPR032694">
    <property type="entry name" value="CopC/D"/>
</dbReference>
<comment type="caution">
    <text evidence="8">The sequence shown here is derived from an EMBL/GenBank/DDBJ whole genome shotgun (WGS) entry which is preliminary data.</text>
</comment>
<keyword evidence="3 6" id="KW-0732">Signal</keyword>
<evidence type="ECO:0000313" key="9">
    <source>
        <dbReference type="Proteomes" id="UP000654257"/>
    </source>
</evidence>
<dbReference type="GO" id="GO:0005886">
    <property type="term" value="C:plasma membrane"/>
    <property type="evidence" value="ECO:0007669"/>
    <property type="project" value="TreeGrafter"/>
</dbReference>
<dbReference type="GO" id="GO:0043165">
    <property type="term" value="P:Gram-negative-bacterium-type cell outer membrane assembly"/>
    <property type="evidence" value="ECO:0007669"/>
    <property type="project" value="InterPro"/>
</dbReference>
<dbReference type="GO" id="GO:0046688">
    <property type="term" value="P:response to copper ion"/>
    <property type="evidence" value="ECO:0007669"/>
    <property type="project" value="InterPro"/>
</dbReference>
<dbReference type="Proteomes" id="UP000654257">
    <property type="component" value="Unassembled WGS sequence"/>
</dbReference>